<keyword evidence="5" id="KW-0804">Transcription</keyword>
<reference evidence="10" key="2">
    <citation type="journal article" date="2019" name="BMC Genomics">
        <title>Complete genome sequence analysis of the thermoacidophilic verrucomicrobial methanotroph 'Candidatus Methylacidiphilum kamchatkense' strain Kam1 and comparison with its closest relatives.</title>
        <authorList>
            <person name="Kruse T."/>
            <person name="Ratnadevi C.M."/>
            <person name="Erikstad H.A."/>
            <person name="Birkeland N.K."/>
        </authorList>
    </citation>
    <scope>NUCLEOTIDE SEQUENCE</scope>
    <source>
        <strain evidence="10">Kam1</strain>
    </source>
</reference>
<keyword evidence="1" id="KW-0547">Nucleotide-binding</keyword>
<keyword evidence="6" id="KW-0597">Phosphoprotein</keyword>
<evidence type="ECO:0000256" key="3">
    <source>
        <dbReference type="ARBA" id="ARBA00023015"/>
    </source>
</evidence>
<dbReference type="PRINTS" id="PR01590">
    <property type="entry name" value="HTHFIS"/>
</dbReference>
<keyword evidence="11" id="KW-1185">Reference proteome</keyword>
<evidence type="ECO:0000256" key="1">
    <source>
        <dbReference type="ARBA" id="ARBA00022741"/>
    </source>
</evidence>
<dbReference type="RefSeq" id="WP_039722029.1">
    <property type="nucleotide sequence ID" value="NZ_CP037899.1"/>
</dbReference>
<dbReference type="GO" id="GO:0005524">
    <property type="term" value="F:ATP binding"/>
    <property type="evidence" value="ECO:0007669"/>
    <property type="project" value="UniProtKB-KW"/>
</dbReference>
<evidence type="ECO:0000256" key="2">
    <source>
        <dbReference type="ARBA" id="ARBA00022840"/>
    </source>
</evidence>
<evidence type="ECO:0000259" key="8">
    <source>
        <dbReference type="PROSITE" id="PS50110"/>
    </source>
</evidence>
<dbReference type="PROSITE" id="PS50045">
    <property type="entry name" value="SIGMA54_INTERACT_4"/>
    <property type="match status" value="1"/>
</dbReference>
<reference evidence="12" key="3">
    <citation type="submission" date="2019-03" db="EMBL/GenBank/DDBJ databases">
        <title>Complete genome of Methylacidiphilum kamchatkense Kam1.</title>
        <authorList>
            <person name="Kruse T."/>
            <person name="Murarilal Ratnadevi C."/>
            <person name="Erikstad H.-A."/>
            <person name="Birkeland N.-K."/>
        </authorList>
    </citation>
    <scope>NUCLEOTIDE SEQUENCE [LARGE SCALE GENOMIC DNA]</scope>
    <source>
        <strain evidence="12">kam1</strain>
    </source>
</reference>
<dbReference type="PROSITE" id="PS00688">
    <property type="entry name" value="SIGMA54_INTERACT_3"/>
    <property type="match status" value="1"/>
</dbReference>
<dbReference type="SUPFAM" id="SSF52540">
    <property type="entry name" value="P-loop containing nucleoside triphosphate hydrolases"/>
    <property type="match status" value="1"/>
</dbReference>
<dbReference type="KEGG" id="mkc:kam1_1138"/>
<dbReference type="EMBL" id="CP037899">
    <property type="protein sequence ID" value="QDQ42367.1"/>
    <property type="molecule type" value="Genomic_DNA"/>
</dbReference>
<feature type="modified residue" description="4-aspartylphosphate" evidence="6">
    <location>
        <position position="50"/>
    </location>
</feature>
<proteinExistence type="predicted"/>
<keyword evidence="4 9" id="KW-0238">DNA-binding</keyword>
<dbReference type="InterPro" id="IPR011006">
    <property type="entry name" value="CheY-like_superfamily"/>
</dbReference>
<dbReference type="SUPFAM" id="SSF52172">
    <property type="entry name" value="CheY-like"/>
    <property type="match status" value="1"/>
</dbReference>
<dbReference type="Proteomes" id="UP000315925">
    <property type="component" value="Chromosome"/>
</dbReference>
<sequence>MADILIVDDDNAFRYVFSKTVHSLGYSVLETADPNKVMELAKEVSLIFLDLKLKEHDGLILLEKLCSSSQHPPVVILTAYSSSFNTIEAMKRGAFDHLSKPIKRQEIKEVIERALKRSSFSSFSIKQPDEPEELIGESLPMRRVQKTIGFAAASDCPVLVVGETGTGKELVAKAIHRHSSRGVGPFIAVNCAAIPETLFESEFFGHLKGSFTGALRDRKGKFLEASGGTLFLDEIAEMPLAMQAKLLRVLSEKTITPIGSETTYPVDVRIVAATNKNLLDLVSKGKFREDLLYRIQVLQIELPALRERGPDVLLLANHFLEKHFPGSFKKLSAAAEKAVLEYSWPGNVRQLENVIRRAGIIARGQSIEVEDLGIPIEKEAFDVREKEDLLQLDFFSAIAKLEKLLIEKALEESQGNRAEAARRLKIHRSLLYLKMKEHRIETLE</sequence>
<dbReference type="OrthoDB" id="9771372at2"/>
<dbReference type="SMART" id="SM00382">
    <property type="entry name" value="AAA"/>
    <property type="match status" value="1"/>
</dbReference>
<evidence type="ECO:0000256" key="4">
    <source>
        <dbReference type="ARBA" id="ARBA00023125"/>
    </source>
</evidence>
<keyword evidence="3" id="KW-0805">Transcription regulation</keyword>
<dbReference type="PANTHER" id="PTHR32071:SF14">
    <property type="entry name" value="TRANSCRIPTIONAL REGULATORY PROTEIN RTCR"/>
    <property type="match status" value="1"/>
</dbReference>
<dbReference type="InterPro" id="IPR025662">
    <property type="entry name" value="Sigma_54_int_dom_ATP-bd_1"/>
</dbReference>
<dbReference type="Gene3D" id="1.10.8.60">
    <property type="match status" value="1"/>
</dbReference>
<accession>A0A0C1UMX3</accession>
<dbReference type="PROSITE" id="PS00675">
    <property type="entry name" value="SIGMA54_INTERACT_1"/>
    <property type="match status" value="1"/>
</dbReference>
<dbReference type="InterPro" id="IPR003593">
    <property type="entry name" value="AAA+_ATPase"/>
</dbReference>
<evidence type="ECO:0000256" key="6">
    <source>
        <dbReference type="PROSITE-ProRule" id="PRU00169"/>
    </source>
</evidence>
<feature type="domain" description="Response regulatory" evidence="8">
    <location>
        <begin position="3"/>
        <end position="115"/>
    </location>
</feature>
<dbReference type="InterPro" id="IPR058031">
    <property type="entry name" value="AAA_lid_NorR"/>
</dbReference>
<dbReference type="InterPro" id="IPR002078">
    <property type="entry name" value="Sigma_54_int"/>
</dbReference>
<dbReference type="Pfam" id="PF02954">
    <property type="entry name" value="HTH_8"/>
    <property type="match status" value="1"/>
</dbReference>
<name>A0A0C1UMX3_9BACT</name>
<feature type="domain" description="Sigma-54 factor interaction" evidence="7">
    <location>
        <begin position="134"/>
        <end position="360"/>
    </location>
</feature>
<dbReference type="InterPro" id="IPR001789">
    <property type="entry name" value="Sig_transdc_resp-reg_receiver"/>
</dbReference>
<dbReference type="PROSITE" id="PS50110">
    <property type="entry name" value="RESPONSE_REGULATORY"/>
    <property type="match status" value="1"/>
</dbReference>
<evidence type="ECO:0000259" key="7">
    <source>
        <dbReference type="PROSITE" id="PS50045"/>
    </source>
</evidence>
<dbReference type="EMBL" id="JQNX01000008">
    <property type="protein sequence ID" value="KIE57939.1"/>
    <property type="molecule type" value="Genomic_DNA"/>
</dbReference>
<dbReference type="GO" id="GO:0006355">
    <property type="term" value="P:regulation of DNA-templated transcription"/>
    <property type="evidence" value="ECO:0007669"/>
    <property type="project" value="InterPro"/>
</dbReference>
<dbReference type="Pfam" id="PF00158">
    <property type="entry name" value="Sigma54_activat"/>
    <property type="match status" value="1"/>
</dbReference>
<dbReference type="Proteomes" id="UP000031594">
    <property type="component" value="Unassembled WGS sequence"/>
</dbReference>
<evidence type="ECO:0000313" key="9">
    <source>
        <dbReference type="EMBL" id="KIE57939.1"/>
    </source>
</evidence>
<evidence type="ECO:0000313" key="11">
    <source>
        <dbReference type="Proteomes" id="UP000031594"/>
    </source>
</evidence>
<evidence type="ECO:0000313" key="10">
    <source>
        <dbReference type="EMBL" id="QDQ42367.1"/>
    </source>
</evidence>
<reference evidence="9 11" key="1">
    <citation type="submission" date="2014-08" db="EMBL/GenBank/DDBJ databases">
        <title>Methylacidiphilum kamchatkense strain Kam1 draft genome sequence.</title>
        <authorList>
            <person name="Birkeland N.-K."/>
            <person name="Erikstad H.A."/>
        </authorList>
    </citation>
    <scope>NUCLEOTIDE SEQUENCE [LARGE SCALE GENOMIC DNA]</scope>
    <source>
        <strain evidence="9 11">Kam1</strain>
    </source>
</reference>
<evidence type="ECO:0000256" key="5">
    <source>
        <dbReference type="ARBA" id="ARBA00023163"/>
    </source>
</evidence>
<dbReference type="InterPro" id="IPR025943">
    <property type="entry name" value="Sigma_54_int_dom_ATP-bd_2"/>
</dbReference>
<dbReference type="Gene3D" id="1.10.10.60">
    <property type="entry name" value="Homeodomain-like"/>
    <property type="match status" value="1"/>
</dbReference>
<dbReference type="SMART" id="SM00448">
    <property type="entry name" value="REC"/>
    <property type="match status" value="1"/>
</dbReference>
<dbReference type="GO" id="GO:0043565">
    <property type="term" value="F:sequence-specific DNA binding"/>
    <property type="evidence" value="ECO:0007669"/>
    <property type="project" value="InterPro"/>
</dbReference>
<keyword evidence="2" id="KW-0067">ATP-binding</keyword>
<dbReference type="FunFam" id="3.40.50.300:FF:000006">
    <property type="entry name" value="DNA-binding transcriptional regulator NtrC"/>
    <property type="match status" value="1"/>
</dbReference>
<dbReference type="STRING" id="1202785.A946_09790"/>
<dbReference type="Pfam" id="PF25601">
    <property type="entry name" value="AAA_lid_14"/>
    <property type="match status" value="1"/>
</dbReference>
<dbReference type="Gene3D" id="3.40.50.300">
    <property type="entry name" value="P-loop containing nucleotide triphosphate hydrolases"/>
    <property type="match status" value="1"/>
</dbReference>
<dbReference type="GO" id="GO:0000160">
    <property type="term" value="P:phosphorelay signal transduction system"/>
    <property type="evidence" value="ECO:0007669"/>
    <property type="project" value="InterPro"/>
</dbReference>
<dbReference type="Pfam" id="PF00072">
    <property type="entry name" value="Response_reg"/>
    <property type="match status" value="1"/>
</dbReference>
<dbReference type="PANTHER" id="PTHR32071">
    <property type="entry name" value="TRANSCRIPTIONAL REGULATORY PROTEIN"/>
    <property type="match status" value="1"/>
</dbReference>
<dbReference type="InterPro" id="IPR002197">
    <property type="entry name" value="HTH_Fis"/>
</dbReference>
<gene>
    <name evidence="9" type="ORF">A946_09790</name>
    <name evidence="10" type="ORF">kam1_1138</name>
</gene>
<organism evidence="10 12">
    <name type="scientific">Methylacidiphilum kamchatkense Kam1</name>
    <dbReference type="NCBI Taxonomy" id="1202785"/>
    <lineage>
        <taxon>Bacteria</taxon>
        <taxon>Pseudomonadati</taxon>
        <taxon>Verrucomicrobiota</taxon>
        <taxon>Methylacidiphilae</taxon>
        <taxon>Methylacidiphilales</taxon>
        <taxon>Methylacidiphilaceae</taxon>
        <taxon>Methylacidiphilum (ex Ratnadevi et al. 2023)</taxon>
    </lineage>
</organism>
<dbReference type="SUPFAM" id="SSF46689">
    <property type="entry name" value="Homeodomain-like"/>
    <property type="match status" value="1"/>
</dbReference>
<protein>
    <submittedName>
        <fullName evidence="9">DNA-binding protein</fullName>
    </submittedName>
    <submittedName>
        <fullName evidence="10">Fis family sigma54 specific transcriptional regulator</fullName>
    </submittedName>
</protein>
<dbReference type="AlphaFoldDB" id="A0A0C1UMX3"/>
<dbReference type="CDD" id="cd00009">
    <property type="entry name" value="AAA"/>
    <property type="match status" value="1"/>
</dbReference>
<dbReference type="InterPro" id="IPR025944">
    <property type="entry name" value="Sigma_54_int_dom_CS"/>
</dbReference>
<evidence type="ECO:0000313" key="12">
    <source>
        <dbReference type="Proteomes" id="UP000315925"/>
    </source>
</evidence>
<dbReference type="InterPro" id="IPR009057">
    <property type="entry name" value="Homeodomain-like_sf"/>
</dbReference>
<dbReference type="PROSITE" id="PS00676">
    <property type="entry name" value="SIGMA54_INTERACT_2"/>
    <property type="match status" value="1"/>
</dbReference>
<dbReference type="InterPro" id="IPR027417">
    <property type="entry name" value="P-loop_NTPase"/>
</dbReference>
<dbReference type="Gene3D" id="3.40.50.2300">
    <property type="match status" value="1"/>
</dbReference>